<evidence type="ECO:0008006" key="5">
    <source>
        <dbReference type="Google" id="ProtNLM"/>
    </source>
</evidence>
<protein>
    <recommendedName>
        <fullName evidence="5">Cobalamin adenosyltransferase</fullName>
    </recommendedName>
</protein>
<keyword evidence="2" id="KW-0812">Transmembrane</keyword>
<feature type="coiled-coil region" evidence="1">
    <location>
        <begin position="170"/>
        <end position="218"/>
    </location>
</feature>
<keyword evidence="2" id="KW-1133">Transmembrane helix</keyword>
<evidence type="ECO:0000313" key="4">
    <source>
        <dbReference type="Proteomes" id="UP000002429"/>
    </source>
</evidence>
<geneLocation type="plasmid" evidence="3 4">
    <name>megaplasmid</name>
</geneLocation>
<name>Q1LGV4_CUPMC</name>
<keyword evidence="4" id="KW-1185">Reference proteome</keyword>
<evidence type="ECO:0000313" key="3">
    <source>
        <dbReference type="EMBL" id="ABF10622.1"/>
    </source>
</evidence>
<dbReference type="KEGG" id="rme:Rmet_3750"/>
<dbReference type="RefSeq" id="WP_011518270.1">
    <property type="nucleotide sequence ID" value="NC_007974.2"/>
</dbReference>
<keyword evidence="1" id="KW-0175">Coiled coil</keyword>
<sequence length="541" mass="60612">MSTAVANYPWAEELEKTVVNSLVTTFGLDFLLFKDKVGGDVDTVHNVRQGIWGTEKEQQAYEQRGAYDGTAYHTHPNYISTGKKDKALHQTGQLNDAYRGQVMAMDEQRNLDHIISAKEIHDDAGRVLAELDGVELANQGSNLQTTLETINKSKKQSPIDDYLKNLPRLVEGHEKDLARKQEKLRNLPRETPEQRHKAEALEEKVRKAQKKIEGLKSIDAEAMRKKDQQARKKYDGAIDRAYYGGSKFMQQTGFAAGLSGFKMGTRQMLGLVMAEVWFELRAQVPIILDTLKRQFSFEKFVEDIQSTFRGIWRRIRLRFKDFLTSFKDGIFGGIVSSLTTTVFNIFATTQKATIKIIREIWGQLCKAFKLVFFNPEKLGFADLCKAVMGVLSAAAGVTVGSIAHAQLLPLCSFPFGAELASFVGALVTGLATLGFTYVLLHGSVAQRAWAYLESMMPHADTVKKYQAINAELDGYLTELARQEFNMDTDELAAFSRDLSACNDEMQRGLVLKDEIARQGIELPYEMGSATSTRKWLASLAK</sequence>
<feature type="transmembrane region" description="Helical" evidence="2">
    <location>
        <begin position="386"/>
        <end position="407"/>
    </location>
</feature>
<organism evidence="3 4">
    <name type="scientific">Cupriavidus metallidurans (strain ATCC 43123 / DSM 2839 / NBRC 102507 / CH34)</name>
    <name type="common">Ralstonia metallidurans</name>
    <dbReference type="NCBI Taxonomy" id="266264"/>
    <lineage>
        <taxon>Bacteria</taxon>
        <taxon>Pseudomonadati</taxon>
        <taxon>Pseudomonadota</taxon>
        <taxon>Betaproteobacteria</taxon>
        <taxon>Burkholderiales</taxon>
        <taxon>Burkholderiaceae</taxon>
        <taxon>Cupriavidus</taxon>
    </lineage>
</organism>
<proteinExistence type="predicted"/>
<keyword evidence="2" id="KW-0472">Membrane</keyword>
<dbReference type="eggNOG" id="ENOG502Z940">
    <property type="taxonomic scope" value="Bacteria"/>
</dbReference>
<evidence type="ECO:0000256" key="2">
    <source>
        <dbReference type="SAM" id="Phobius"/>
    </source>
</evidence>
<accession>Q1LGV4</accession>
<gene>
    <name evidence="3" type="ordered locus">Rmet_3750</name>
</gene>
<dbReference type="HOGENOM" id="CLU_035594_2_0_4"/>
<keyword evidence="3" id="KW-0614">Plasmid</keyword>
<dbReference type="AlphaFoldDB" id="Q1LGV4"/>
<reference evidence="4" key="1">
    <citation type="journal article" date="2010" name="PLoS ONE">
        <title>The complete genome sequence of Cupriavidus metallidurans strain CH34, a master survivalist in harsh and anthropogenic environments.</title>
        <authorList>
            <person name="Janssen P.J."/>
            <person name="Van Houdt R."/>
            <person name="Moors H."/>
            <person name="Monsieurs P."/>
            <person name="Morin N."/>
            <person name="Michaux A."/>
            <person name="Benotmane M.A."/>
            <person name="Leys N."/>
            <person name="Vallaeys T."/>
            <person name="Lapidus A."/>
            <person name="Monchy S."/>
            <person name="Medigue C."/>
            <person name="Taghavi S."/>
            <person name="McCorkle S."/>
            <person name="Dunn J."/>
            <person name="van der Lelie D."/>
            <person name="Mergeay M."/>
        </authorList>
    </citation>
    <scope>NUCLEOTIDE SEQUENCE [LARGE SCALE GENOMIC DNA]</scope>
    <source>
        <strain evidence="4">ATCC 43123 / DSM 2839 / NBRC 102507 / CH34</strain>
    </source>
</reference>
<dbReference type="EMBL" id="CP000353">
    <property type="protein sequence ID" value="ABF10622.1"/>
    <property type="molecule type" value="Genomic_DNA"/>
</dbReference>
<evidence type="ECO:0000256" key="1">
    <source>
        <dbReference type="SAM" id="Coils"/>
    </source>
</evidence>
<dbReference type="Proteomes" id="UP000002429">
    <property type="component" value="Plasmid megaplasmid"/>
</dbReference>
<feature type="transmembrane region" description="Helical" evidence="2">
    <location>
        <begin position="419"/>
        <end position="440"/>
    </location>
</feature>